<dbReference type="EMBL" id="BAAAQM010000118">
    <property type="protein sequence ID" value="GAA2009185.1"/>
    <property type="molecule type" value="Genomic_DNA"/>
</dbReference>
<dbReference type="Proteomes" id="UP001499854">
    <property type="component" value="Unassembled WGS sequence"/>
</dbReference>
<name>A0ABP5EZB9_9ACTN</name>
<evidence type="ECO:0000313" key="2">
    <source>
        <dbReference type="Proteomes" id="UP001499854"/>
    </source>
</evidence>
<evidence type="ECO:0000313" key="1">
    <source>
        <dbReference type="EMBL" id="GAA2009185.1"/>
    </source>
</evidence>
<sequence>MLRDSGQLEREHLRLVAEGLGVSERTVRRWVALDTPKEPAPYELSETYREAFAYFHGNIAAGRARPRSRRCRSSWCLDGLGRGGRDRFALGCRAFPLRTPNKVGCGVVASR</sequence>
<reference evidence="2" key="1">
    <citation type="journal article" date="2019" name="Int. J. Syst. Evol. Microbiol.">
        <title>The Global Catalogue of Microorganisms (GCM) 10K type strain sequencing project: providing services to taxonomists for standard genome sequencing and annotation.</title>
        <authorList>
            <consortium name="The Broad Institute Genomics Platform"/>
            <consortium name="The Broad Institute Genome Sequencing Center for Infectious Disease"/>
            <person name="Wu L."/>
            <person name="Ma J."/>
        </authorList>
    </citation>
    <scope>NUCLEOTIDE SEQUENCE [LARGE SCALE GENOMIC DNA]</scope>
    <source>
        <strain evidence="2">JCM 16013</strain>
    </source>
</reference>
<gene>
    <name evidence="1" type="ORF">GCM10009838_89020</name>
</gene>
<keyword evidence="2" id="KW-1185">Reference proteome</keyword>
<proteinExistence type="predicted"/>
<organism evidence="1 2">
    <name type="scientific">Catenulispora subtropica</name>
    <dbReference type="NCBI Taxonomy" id="450798"/>
    <lineage>
        <taxon>Bacteria</taxon>
        <taxon>Bacillati</taxon>
        <taxon>Actinomycetota</taxon>
        <taxon>Actinomycetes</taxon>
        <taxon>Catenulisporales</taxon>
        <taxon>Catenulisporaceae</taxon>
        <taxon>Catenulispora</taxon>
    </lineage>
</organism>
<accession>A0ABP5EZB9</accession>
<comment type="caution">
    <text evidence="1">The sequence shown here is derived from an EMBL/GenBank/DDBJ whole genome shotgun (WGS) entry which is preliminary data.</text>
</comment>
<protein>
    <submittedName>
        <fullName evidence="1">Uncharacterized protein</fullName>
    </submittedName>
</protein>